<accession>A0AAV7MBC4</accession>
<comment type="caution">
    <text evidence="1">The sequence shown here is derived from an EMBL/GenBank/DDBJ whole genome shotgun (WGS) entry which is preliminary data.</text>
</comment>
<dbReference type="AlphaFoldDB" id="A0AAV7MBC4"/>
<evidence type="ECO:0000313" key="2">
    <source>
        <dbReference type="Proteomes" id="UP001066276"/>
    </source>
</evidence>
<organism evidence="1 2">
    <name type="scientific">Pleurodeles waltl</name>
    <name type="common">Iberian ribbed newt</name>
    <dbReference type="NCBI Taxonomy" id="8319"/>
    <lineage>
        <taxon>Eukaryota</taxon>
        <taxon>Metazoa</taxon>
        <taxon>Chordata</taxon>
        <taxon>Craniata</taxon>
        <taxon>Vertebrata</taxon>
        <taxon>Euteleostomi</taxon>
        <taxon>Amphibia</taxon>
        <taxon>Batrachia</taxon>
        <taxon>Caudata</taxon>
        <taxon>Salamandroidea</taxon>
        <taxon>Salamandridae</taxon>
        <taxon>Pleurodelinae</taxon>
        <taxon>Pleurodeles</taxon>
    </lineage>
</organism>
<gene>
    <name evidence="1" type="ORF">NDU88_005902</name>
</gene>
<proteinExistence type="predicted"/>
<evidence type="ECO:0000313" key="1">
    <source>
        <dbReference type="EMBL" id="KAJ1100827.1"/>
    </source>
</evidence>
<keyword evidence="2" id="KW-1185">Reference proteome</keyword>
<protein>
    <submittedName>
        <fullName evidence="1">Uncharacterized protein</fullName>
    </submittedName>
</protein>
<name>A0AAV7MBC4_PLEWA</name>
<sequence length="69" mass="7942">MLTSSHDRKERIDATLPSETANIRAASDTRTRNRDFVFIIKADFLKAFRADMVIRLIVNFICFLPKARG</sequence>
<reference evidence="1" key="1">
    <citation type="journal article" date="2022" name="bioRxiv">
        <title>Sequencing and chromosome-scale assembly of the giantPleurodeles waltlgenome.</title>
        <authorList>
            <person name="Brown T."/>
            <person name="Elewa A."/>
            <person name="Iarovenko S."/>
            <person name="Subramanian E."/>
            <person name="Araus A.J."/>
            <person name="Petzold A."/>
            <person name="Susuki M."/>
            <person name="Suzuki K.-i.T."/>
            <person name="Hayashi T."/>
            <person name="Toyoda A."/>
            <person name="Oliveira C."/>
            <person name="Osipova E."/>
            <person name="Leigh N.D."/>
            <person name="Simon A."/>
            <person name="Yun M.H."/>
        </authorList>
    </citation>
    <scope>NUCLEOTIDE SEQUENCE</scope>
    <source>
        <strain evidence="1">20211129_DDA</strain>
        <tissue evidence="1">Liver</tissue>
    </source>
</reference>
<dbReference type="EMBL" id="JANPWB010000014">
    <property type="protein sequence ID" value="KAJ1100827.1"/>
    <property type="molecule type" value="Genomic_DNA"/>
</dbReference>
<dbReference type="Proteomes" id="UP001066276">
    <property type="component" value="Chromosome 10"/>
</dbReference>